<dbReference type="PANTHER" id="PTHR35564">
    <property type="match status" value="1"/>
</dbReference>
<accession>A0AAU8LV67</accession>
<evidence type="ECO:0000313" key="1">
    <source>
        <dbReference type="EMBL" id="XCN73061.1"/>
    </source>
</evidence>
<gene>
    <name evidence="1" type="primary">tssG</name>
    <name evidence="1" type="ORF">Q3M24_22765</name>
</gene>
<dbReference type="EMBL" id="CP159373">
    <property type="protein sequence ID" value="XCN73061.1"/>
    <property type="molecule type" value="Genomic_DNA"/>
</dbReference>
<reference evidence="1" key="1">
    <citation type="journal article" date="2024" name="Syst. Appl. Microbiol.">
        <title>First single-strain enrichments of Electrothrix cable bacteria, description of E. aestuarii sp. nov. and E. rattekaaiensis sp. nov., and proposal of a cable bacteria taxonomy following the rules of the SeqCode.</title>
        <authorList>
            <person name="Plum-Jensen L.E."/>
            <person name="Schramm A."/>
            <person name="Marshall I.P.G."/>
        </authorList>
    </citation>
    <scope>NUCLEOTIDE SEQUENCE</scope>
    <source>
        <strain evidence="1">Rat1</strain>
    </source>
</reference>
<dbReference type="InterPro" id="IPR010732">
    <property type="entry name" value="T6SS_TssG-like"/>
</dbReference>
<dbReference type="AlphaFoldDB" id="A0AAU8LV67"/>
<dbReference type="NCBIfam" id="TIGR03347">
    <property type="entry name" value="VI_chp_1"/>
    <property type="match status" value="1"/>
</dbReference>
<name>A0AAU8LV67_9BACT</name>
<organism evidence="1">
    <name type="scientific">Candidatus Electrothrix aestuarii</name>
    <dbReference type="NCBI Taxonomy" id="3062594"/>
    <lineage>
        <taxon>Bacteria</taxon>
        <taxon>Pseudomonadati</taxon>
        <taxon>Thermodesulfobacteriota</taxon>
        <taxon>Desulfobulbia</taxon>
        <taxon>Desulfobulbales</taxon>
        <taxon>Desulfobulbaceae</taxon>
        <taxon>Candidatus Electrothrix</taxon>
    </lineage>
</organism>
<sequence length="345" mass="40364">MASKNRQHPSDITDIRQLLLEQGHRLPFVQVIRLLKLYLSRQQNKKLTNEELFRLIRVRPHLSLDFPGTDIVKVEELDEEHARFQITVTFLGLYGSSSPLPTFYTEDLIDEEREGRNATREFLDILNHQFYNTYFQTWEKYNISHQLCEGEKERDRDKNYLILYSLLGIIQPEVRQLIEHERRFLPYIGLAIQRPRSAEGLRALISDMLGEPNVQVHQCVEYQAVISMDQRCFLGIKNTRLGEDAHLGSLVRDRMGKFLLSLGPVDGTRFQELLPHHAGHQLLLECVLFYCDQSLLWDLQLEIKREDMETCQLGNSSWGHLGWNTWLYSTDTNLKNGQVTLQGRK</sequence>
<reference evidence="1" key="2">
    <citation type="submission" date="2024-06" db="EMBL/GenBank/DDBJ databases">
        <authorList>
            <person name="Plum-Jensen L.E."/>
            <person name="Schramm A."/>
            <person name="Marshall I.P.G."/>
        </authorList>
    </citation>
    <scope>NUCLEOTIDE SEQUENCE</scope>
    <source>
        <strain evidence="1">Rat1</strain>
    </source>
</reference>
<dbReference type="KEGG" id="eaj:Q3M24_22765"/>
<protein>
    <submittedName>
        <fullName evidence="1">Type VI secretion system baseplate subunit TssG</fullName>
    </submittedName>
</protein>
<dbReference type="PANTHER" id="PTHR35564:SF3">
    <property type="entry name" value="TYPE VI SECRETION SYSTEM BASEPLATE SUBUNIT TSSG"/>
    <property type="match status" value="1"/>
</dbReference>
<dbReference type="Pfam" id="PF06996">
    <property type="entry name" value="T6SS_TssG"/>
    <property type="match status" value="1"/>
</dbReference>
<proteinExistence type="predicted"/>